<dbReference type="PROSITE" id="PS50086">
    <property type="entry name" value="TBC_RABGAP"/>
    <property type="match status" value="1"/>
</dbReference>
<dbReference type="PANTHER" id="PTHR22957:SF337">
    <property type="entry name" value="TBC1 DOMAIN FAMILY MEMBER 5"/>
    <property type="match status" value="1"/>
</dbReference>
<dbReference type="Gene3D" id="1.10.8.270">
    <property type="entry name" value="putative rabgap domain of human tbc1 domain family member 14 like domains"/>
    <property type="match status" value="1"/>
</dbReference>
<dbReference type="FunFam" id="1.10.8.270:FF:000011">
    <property type="entry name" value="TBC1 domain family member 5"/>
    <property type="match status" value="1"/>
</dbReference>
<proteinExistence type="evidence at transcript level"/>
<feature type="compositionally biased region" description="Polar residues" evidence="2">
    <location>
        <begin position="427"/>
        <end position="439"/>
    </location>
</feature>
<dbReference type="InterPro" id="IPR000195">
    <property type="entry name" value="Rab-GAP-TBC_dom"/>
</dbReference>
<feature type="region of interest" description="Disordered" evidence="2">
    <location>
        <begin position="398"/>
        <end position="457"/>
    </location>
</feature>
<feature type="compositionally biased region" description="Polar residues" evidence="2">
    <location>
        <begin position="448"/>
        <end position="457"/>
    </location>
</feature>
<dbReference type="EMBL" id="IACT01006338">
    <property type="protein sequence ID" value="LAC25472.1"/>
    <property type="molecule type" value="mRNA"/>
</dbReference>
<evidence type="ECO:0000256" key="1">
    <source>
        <dbReference type="ARBA" id="ARBA00022468"/>
    </source>
</evidence>
<dbReference type="AlphaFoldDB" id="A0A6A7G5J7"/>
<dbReference type="Pfam" id="PF00566">
    <property type="entry name" value="RabGAP-TBC"/>
    <property type="match status" value="2"/>
</dbReference>
<reference evidence="4" key="1">
    <citation type="submission" date="2017-11" db="EMBL/GenBank/DDBJ databases">
        <title>The sensing device of the deep-sea amphipod.</title>
        <authorList>
            <person name="Kobayashi H."/>
            <person name="Nagahama T."/>
            <person name="Arai W."/>
            <person name="Sasagawa Y."/>
            <person name="Umeda M."/>
            <person name="Hayashi T."/>
            <person name="Nikaido I."/>
            <person name="Watanabe H."/>
            <person name="Oguri K."/>
            <person name="Kitazato H."/>
            <person name="Fujioka K."/>
            <person name="Kido Y."/>
            <person name="Takami H."/>
        </authorList>
    </citation>
    <scope>NUCLEOTIDE SEQUENCE</scope>
    <source>
        <tissue evidence="4">Whole body</tissue>
    </source>
</reference>
<evidence type="ECO:0000256" key="2">
    <source>
        <dbReference type="SAM" id="MobiDB-lite"/>
    </source>
</evidence>
<feature type="region of interest" description="Disordered" evidence="2">
    <location>
        <begin position="799"/>
        <end position="828"/>
    </location>
</feature>
<dbReference type="GO" id="GO:0005737">
    <property type="term" value="C:cytoplasm"/>
    <property type="evidence" value="ECO:0007669"/>
    <property type="project" value="UniProtKB-ARBA"/>
</dbReference>
<feature type="region of interest" description="Disordered" evidence="2">
    <location>
        <begin position="725"/>
        <end position="787"/>
    </location>
</feature>
<dbReference type="FunFam" id="1.10.472.80:FF:000038">
    <property type="entry name" value="TBC1 domain family member 5"/>
    <property type="match status" value="1"/>
</dbReference>
<evidence type="ECO:0000313" key="4">
    <source>
        <dbReference type="EMBL" id="LAC25472.1"/>
    </source>
</evidence>
<feature type="region of interest" description="Disordered" evidence="2">
    <location>
        <begin position="484"/>
        <end position="587"/>
    </location>
</feature>
<dbReference type="PANTHER" id="PTHR22957">
    <property type="entry name" value="TBC1 DOMAIN FAMILY MEMBER GTPASE-ACTIVATING PROTEIN"/>
    <property type="match status" value="1"/>
</dbReference>
<dbReference type="InterPro" id="IPR035969">
    <property type="entry name" value="Rab-GAP_TBC_sf"/>
</dbReference>
<dbReference type="Gene3D" id="1.10.472.80">
    <property type="entry name" value="Ypt/Rab-GAP domain of gyp1p, domain 3"/>
    <property type="match status" value="1"/>
</dbReference>
<dbReference type="GO" id="GO:0005096">
    <property type="term" value="F:GTPase activator activity"/>
    <property type="evidence" value="ECO:0007669"/>
    <property type="project" value="UniProtKB-KW"/>
</dbReference>
<name>A0A6A7G5J7_9CRUS</name>
<accession>A0A6A7G5J7</accession>
<dbReference type="SMART" id="SM00164">
    <property type="entry name" value="TBC"/>
    <property type="match status" value="1"/>
</dbReference>
<feature type="compositionally biased region" description="Low complexity" evidence="2">
    <location>
        <begin position="404"/>
        <end position="425"/>
    </location>
</feature>
<organism evidence="4">
    <name type="scientific">Hirondellea gigas</name>
    <dbReference type="NCBI Taxonomy" id="1518452"/>
    <lineage>
        <taxon>Eukaryota</taxon>
        <taxon>Metazoa</taxon>
        <taxon>Ecdysozoa</taxon>
        <taxon>Arthropoda</taxon>
        <taxon>Crustacea</taxon>
        <taxon>Multicrustacea</taxon>
        <taxon>Malacostraca</taxon>
        <taxon>Eumalacostraca</taxon>
        <taxon>Peracarida</taxon>
        <taxon>Amphipoda</taxon>
        <taxon>Amphilochidea</taxon>
        <taxon>Lysianassida</taxon>
        <taxon>Lysianassidira</taxon>
        <taxon>Lysianassoidea</taxon>
        <taxon>Lysianassidae</taxon>
        <taxon>Hirondellea</taxon>
    </lineage>
</organism>
<feature type="compositionally biased region" description="Polar residues" evidence="2">
    <location>
        <begin position="552"/>
        <end position="561"/>
    </location>
</feature>
<protein>
    <submittedName>
        <fullName evidence="4">TBC1 domain family member 5-like</fullName>
    </submittedName>
</protein>
<feature type="compositionally biased region" description="Low complexity" evidence="2">
    <location>
        <begin position="484"/>
        <end position="520"/>
    </location>
</feature>
<feature type="compositionally biased region" description="Low complexity" evidence="2">
    <location>
        <begin position="751"/>
        <end position="787"/>
    </location>
</feature>
<feature type="domain" description="Rab-GAP TBC" evidence="3">
    <location>
        <begin position="35"/>
        <end position="324"/>
    </location>
</feature>
<dbReference type="SUPFAM" id="SSF47923">
    <property type="entry name" value="Ypt/Rab-GAP domain of gyp1p"/>
    <property type="match status" value="2"/>
</dbReference>
<keyword evidence="1" id="KW-0343">GTPase activation</keyword>
<sequence length="846" mass="91879">MAMDYCTSWQRIVSAVSNSGTTSFSRPTHYINIATSVPSCRSMWWRLLLGVLPKDASQWLIVLRQQRNEYEELRHQLSVTPGVSVETDDLSLNNPLSQDTQSTWNQYFEDSELKRLIRQDVVRTYPEERFFHTPLMQETLVAVLFCYAREHKDVSFKQGLHEVLAPILLTLHHDHQDYEHARTQGTLQPLIQEVMDPAYMEHDAYWLFCGVMERLSKWYQSRDALPPSAAAAASHVPQLLQPQPFTGSDQSAVCGREELSPLLSRIQHIHAALLPSHHPALSEHLTSLDIPPQVYAIRWLRLLFGREFELCDLHTVWDALFWSCTPDHLPLVDYVALALLDSVQHQLLSSDYLGCLNLLMRFPHPKDVTALLASALHRYTASTHQNLGGSVRHRSSYSLTSDVSPASGSPQHYSSSSNQYSSLPPTLSAQHPQPASTSLPPLDLRVNTPDSDNQQFTSFSCANSIDKINVQRKYSANSNISFTTQNSGGTSCSSNGTSNNSSNTSGGLGNNTRIASSTATTGGGGGLFNGSSHAPAVQRVQSMHGSRDFTGTARSRSQVTRCASEGGSVAGRRGGRHPSASPRRANIEQVVSYSAERESVEAETASSHKSNLLNFVKFGTVKFSKQLTPTETSASESSSYGASGRMLEDLNTSGRRAAAASEAMPAVAARVPEPHSQQLSDALQRLAGELSGHLSALRHRHQQLKVDADISIKVTMDSLMQVSGSLQEVADEQDSRSLISPRTKQTNNTGSSHATSNAAVTHSSTSVSSAMRTAADSTSTTSASHGNAAVSDVSAAASAVKNEPTDDGVVLNATSASPSHGSFTANSCSSSIIHHPLEHPLLPSPE</sequence>
<feature type="compositionally biased region" description="Polar residues" evidence="2">
    <location>
        <begin position="736"/>
        <end position="750"/>
    </location>
</feature>
<evidence type="ECO:0000259" key="3">
    <source>
        <dbReference type="PROSITE" id="PS50086"/>
    </source>
</evidence>
<feature type="compositionally biased region" description="Polar residues" evidence="2">
    <location>
        <begin position="812"/>
        <end position="828"/>
    </location>
</feature>